<feature type="transmembrane region" description="Helical" evidence="9">
    <location>
        <begin position="226"/>
        <end position="251"/>
    </location>
</feature>
<reference evidence="11 12" key="1">
    <citation type="submission" date="2019-01" db="EMBL/GenBank/DDBJ databases">
        <title>Draft genome sequences of the type strains of six Macrococcus species.</title>
        <authorList>
            <person name="Mazhar S."/>
            <person name="Altermann E."/>
            <person name="Hill C."/>
            <person name="Mcauliffe O."/>
        </authorList>
    </citation>
    <scope>NUCLEOTIDE SEQUENCE [LARGE SCALE GENOMIC DNA]</scope>
    <source>
        <strain evidence="11 12">CCM4811</strain>
    </source>
</reference>
<keyword evidence="4" id="KW-0533">Nickel</keyword>
<evidence type="ECO:0000256" key="6">
    <source>
        <dbReference type="ARBA" id="ARBA00022989"/>
    </source>
</evidence>
<keyword evidence="3" id="KW-1003">Cell membrane</keyword>
<evidence type="ECO:0000256" key="1">
    <source>
        <dbReference type="ARBA" id="ARBA00004651"/>
    </source>
</evidence>
<dbReference type="OrthoDB" id="9773683at2"/>
<keyword evidence="2 9" id="KW-0813">Transport</keyword>
<keyword evidence="7" id="KW-0921">Nickel transport</keyword>
<comment type="similarity">
    <text evidence="9">Belongs to the binding-protein-dependent transport system permease family.</text>
</comment>
<gene>
    <name evidence="11" type="ORF">ERX27_08845</name>
</gene>
<dbReference type="Pfam" id="PF19300">
    <property type="entry name" value="BPD_transp_1_N"/>
    <property type="match status" value="1"/>
</dbReference>
<keyword evidence="6 9" id="KW-1133">Transmembrane helix</keyword>
<name>A0A4R6BBP1_9STAP</name>
<feature type="transmembrane region" description="Helical" evidence="9">
    <location>
        <begin position="168"/>
        <end position="190"/>
    </location>
</feature>
<proteinExistence type="inferred from homology"/>
<feature type="transmembrane region" description="Helical" evidence="9">
    <location>
        <begin position="99"/>
        <end position="121"/>
    </location>
</feature>
<keyword evidence="8 9" id="KW-0472">Membrane</keyword>
<dbReference type="GO" id="GO:0005886">
    <property type="term" value="C:plasma membrane"/>
    <property type="evidence" value="ECO:0007669"/>
    <property type="project" value="UniProtKB-SubCell"/>
</dbReference>
<dbReference type="GO" id="GO:0015675">
    <property type="term" value="P:nickel cation transport"/>
    <property type="evidence" value="ECO:0007669"/>
    <property type="project" value="UniProtKB-KW"/>
</dbReference>
<evidence type="ECO:0000313" key="12">
    <source>
        <dbReference type="Proteomes" id="UP000295310"/>
    </source>
</evidence>
<evidence type="ECO:0000256" key="5">
    <source>
        <dbReference type="ARBA" id="ARBA00022692"/>
    </source>
</evidence>
<dbReference type="CDD" id="cd06261">
    <property type="entry name" value="TM_PBP2"/>
    <property type="match status" value="1"/>
</dbReference>
<dbReference type="GO" id="GO:0055085">
    <property type="term" value="P:transmembrane transport"/>
    <property type="evidence" value="ECO:0007669"/>
    <property type="project" value="InterPro"/>
</dbReference>
<feature type="transmembrane region" description="Helical" evidence="9">
    <location>
        <begin position="271"/>
        <end position="294"/>
    </location>
</feature>
<comment type="subcellular location">
    <subcellularLocation>
        <location evidence="1 9">Cell membrane</location>
        <topology evidence="1 9">Multi-pass membrane protein</topology>
    </subcellularLocation>
</comment>
<dbReference type="RefSeq" id="WP_133432481.1">
    <property type="nucleotide sequence ID" value="NZ_CP092179.1"/>
</dbReference>
<sequence>MVIVRKIASIMITMWLIVTVTFIIMHSIPGDPFSNDSKALSEEQLNHMKAKFHLDQPVLNQYFIYLKNIAMFDLGPSIQSESRDVNTIIGEGIGASALLGIQSIVIALIGGIILGTIAAIYKHRFMDFLALFIAIIGISVPSFILAPLLIKYFGVEWQLLPIANFDSWWHSVLPSLALAVGPLAIITRYVRSNMIEVLNSNYIRTAKAKGLPMSYILTQHVLRNTLLPVITFLGPLFASVVTGTFVIEKVFSIPGIGKYFVESIFNRDYPVIMGTTIFYSFILLLTLLLVDVCYRVIDPRISLRSGEKFE</sequence>
<dbReference type="Pfam" id="PF00528">
    <property type="entry name" value="BPD_transp_1"/>
    <property type="match status" value="1"/>
</dbReference>
<dbReference type="Gene3D" id="1.10.3720.10">
    <property type="entry name" value="MetI-like"/>
    <property type="match status" value="1"/>
</dbReference>
<dbReference type="Proteomes" id="UP000295310">
    <property type="component" value="Unassembled WGS sequence"/>
</dbReference>
<keyword evidence="5 9" id="KW-0812">Transmembrane</keyword>
<evidence type="ECO:0000256" key="7">
    <source>
        <dbReference type="ARBA" id="ARBA00023112"/>
    </source>
</evidence>
<evidence type="ECO:0000313" key="11">
    <source>
        <dbReference type="EMBL" id="TDL95251.1"/>
    </source>
</evidence>
<dbReference type="EMBL" id="SCWA01000016">
    <property type="protein sequence ID" value="TDL95251.1"/>
    <property type="molecule type" value="Genomic_DNA"/>
</dbReference>
<evidence type="ECO:0000256" key="4">
    <source>
        <dbReference type="ARBA" id="ARBA00022596"/>
    </source>
</evidence>
<evidence type="ECO:0000256" key="9">
    <source>
        <dbReference type="RuleBase" id="RU363032"/>
    </source>
</evidence>
<dbReference type="AlphaFoldDB" id="A0A4R6BBP1"/>
<evidence type="ECO:0000256" key="2">
    <source>
        <dbReference type="ARBA" id="ARBA00022448"/>
    </source>
</evidence>
<evidence type="ECO:0000256" key="3">
    <source>
        <dbReference type="ARBA" id="ARBA00022475"/>
    </source>
</evidence>
<evidence type="ECO:0000259" key="10">
    <source>
        <dbReference type="PROSITE" id="PS50928"/>
    </source>
</evidence>
<feature type="domain" description="ABC transmembrane type-1" evidence="10">
    <location>
        <begin position="93"/>
        <end position="290"/>
    </location>
</feature>
<keyword evidence="7" id="KW-0406">Ion transport</keyword>
<feature type="transmembrane region" description="Helical" evidence="9">
    <location>
        <begin position="128"/>
        <end position="148"/>
    </location>
</feature>
<protein>
    <submittedName>
        <fullName evidence="11">ABC transporter permease</fullName>
    </submittedName>
</protein>
<dbReference type="InterPro" id="IPR000515">
    <property type="entry name" value="MetI-like"/>
</dbReference>
<organism evidence="11 12">
    <name type="scientific">Macrococcus brunensis</name>
    <dbReference type="NCBI Taxonomy" id="198483"/>
    <lineage>
        <taxon>Bacteria</taxon>
        <taxon>Bacillati</taxon>
        <taxon>Bacillota</taxon>
        <taxon>Bacilli</taxon>
        <taxon>Bacillales</taxon>
        <taxon>Staphylococcaceae</taxon>
        <taxon>Macrococcus</taxon>
    </lineage>
</organism>
<evidence type="ECO:0000256" key="8">
    <source>
        <dbReference type="ARBA" id="ARBA00023136"/>
    </source>
</evidence>
<accession>A0A4R6BBP1</accession>
<dbReference type="InterPro" id="IPR035906">
    <property type="entry name" value="MetI-like_sf"/>
</dbReference>
<dbReference type="SUPFAM" id="SSF161098">
    <property type="entry name" value="MetI-like"/>
    <property type="match status" value="1"/>
</dbReference>
<keyword evidence="12" id="KW-1185">Reference proteome</keyword>
<dbReference type="PROSITE" id="PS50928">
    <property type="entry name" value="ABC_TM1"/>
    <property type="match status" value="1"/>
</dbReference>
<dbReference type="PANTHER" id="PTHR43163">
    <property type="entry name" value="DIPEPTIDE TRANSPORT SYSTEM PERMEASE PROTEIN DPPB-RELATED"/>
    <property type="match status" value="1"/>
</dbReference>
<dbReference type="PANTHER" id="PTHR43163:SF6">
    <property type="entry name" value="DIPEPTIDE TRANSPORT SYSTEM PERMEASE PROTEIN DPPB-RELATED"/>
    <property type="match status" value="1"/>
</dbReference>
<comment type="caution">
    <text evidence="11">The sequence shown here is derived from an EMBL/GenBank/DDBJ whole genome shotgun (WGS) entry which is preliminary data.</text>
</comment>
<dbReference type="InterPro" id="IPR045621">
    <property type="entry name" value="BPD_transp_1_N"/>
</dbReference>
<feature type="transmembrane region" description="Helical" evidence="9">
    <location>
        <begin position="7"/>
        <end position="28"/>
    </location>
</feature>